<dbReference type="RefSeq" id="WP_104848614.1">
    <property type="nucleotide sequence ID" value="NZ_PKOZ01000002.1"/>
</dbReference>
<comment type="caution">
    <text evidence="1">The sequence shown here is derived from an EMBL/GenBank/DDBJ whole genome shotgun (WGS) entry which is preliminary data.</text>
</comment>
<dbReference type="Pfam" id="PF04464">
    <property type="entry name" value="Glyphos_transf"/>
    <property type="match status" value="1"/>
</dbReference>
<name>A0A2S7N2G2_9BACI</name>
<dbReference type="Gene3D" id="3.40.50.12580">
    <property type="match status" value="1"/>
</dbReference>
<protein>
    <submittedName>
        <fullName evidence="1">CDP-glycerol--glycerophosphate glycerophosphotransferase</fullName>
    </submittedName>
</protein>
<keyword evidence="1" id="KW-0808">Transferase</keyword>
<dbReference type="InterPro" id="IPR007554">
    <property type="entry name" value="Glycerophosphate_synth"/>
</dbReference>
<dbReference type="Proteomes" id="UP000239663">
    <property type="component" value="Unassembled WGS sequence"/>
</dbReference>
<gene>
    <name evidence="1" type="ORF">CYL18_06200</name>
</gene>
<accession>A0A2S7N2G2</accession>
<dbReference type="GO" id="GO:0047355">
    <property type="term" value="F:CDP-glycerol glycerophosphotransferase activity"/>
    <property type="evidence" value="ECO:0007669"/>
    <property type="project" value="InterPro"/>
</dbReference>
<dbReference type="InterPro" id="IPR043148">
    <property type="entry name" value="TagF_C"/>
</dbReference>
<dbReference type="OrthoDB" id="2033017at2"/>
<dbReference type="AlphaFoldDB" id="A0A2S7N2G2"/>
<proteinExistence type="predicted"/>
<reference evidence="1 2" key="1">
    <citation type="submission" date="2017-12" db="EMBL/GenBank/DDBJ databases">
        <title>Taxonomic description and draft genome of Pradoshia cofamensis Gen. nov., sp. nov., a thermotolerant bacillale isolated from anterior gut of earthworm Eisenia fetida.</title>
        <authorList>
            <person name="Saha T."/>
            <person name="Chakraborty R."/>
        </authorList>
    </citation>
    <scope>NUCLEOTIDE SEQUENCE [LARGE SCALE GENOMIC DNA]</scope>
    <source>
        <strain evidence="1 2">EAG3</strain>
    </source>
</reference>
<evidence type="ECO:0000313" key="1">
    <source>
        <dbReference type="EMBL" id="PQD96187.1"/>
    </source>
</evidence>
<dbReference type="GO" id="GO:0016020">
    <property type="term" value="C:membrane"/>
    <property type="evidence" value="ECO:0007669"/>
    <property type="project" value="InterPro"/>
</dbReference>
<sequence>MSTNISFGLIKGNVPYLSDEYYSFNGTKSLIARKKFNTKYNVYKKNTNERIILTQYKPMTIVQTLSYKHNNTHENIVLYVDTNQKLSYVRIKRPKYGDTQQIIEKAEKTPFVRSITFILFSTIFFLGVLRVRNYTYEDAHLSFGYDKSISKKIHFLFPKKIREKFALSTNKLSLLAHTYWCITPAKNIYEGYIKNSEINVPVFIQLTQGNMSFWYPLKSDSKHIYNKKHYIFSTRSTRVRKTNNELFIRKSITGQYVIVITSLMSKWINLVEKAAYFMSKLSKNKEVYDIYFEKFSQGASESGFELFKYAFENNKNAVYILDRDYHKFQELKNIYGNNLVAKNSFRAFYYIFLARSFQSSDLVSHIQRRLYDNDSLIKRKILACNKKIMLQHGVCLCTNIFERGYFNKKVPITPDYLLVNSKYERDLFIQNTEYHANELMVTGLPNLDLYVKEKNNTKKEITFLLTWRPWDITGKIEEGSYIDRYLSFLKLIQTHHFYSDKKVNIILHPKSRIILEEQFPDIYKDLSKHLYDGDIKEALINSKVVISDYSSIIYYAFAGGSNIILYWQDKELAESQYGSKNILQEEIAFGDIVYEFNHLHTFIEKNYSISQPIKYVNQYNILVSETSGTNTKNTYDYIKYYILKDSTAKLNNPDSQTFNSDNPSPNQFQ</sequence>
<dbReference type="EMBL" id="PKOZ01000002">
    <property type="protein sequence ID" value="PQD96187.1"/>
    <property type="molecule type" value="Genomic_DNA"/>
</dbReference>
<evidence type="ECO:0000313" key="2">
    <source>
        <dbReference type="Proteomes" id="UP000239663"/>
    </source>
</evidence>
<organism evidence="1 2">
    <name type="scientific">Pradoshia eiseniae</name>
    <dbReference type="NCBI Taxonomy" id="2064768"/>
    <lineage>
        <taxon>Bacteria</taxon>
        <taxon>Bacillati</taxon>
        <taxon>Bacillota</taxon>
        <taxon>Bacilli</taxon>
        <taxon>Bacillales</taxon>
        <taxon>Bacillaceae</taxon>
        <taxon>Pradoshia</taxon>
    </lineage>
</organism>
<keyword evidence="2" id="KW-1185">Reference proteome</keyword>